<feature type="transmembrane region" description="Helical" evidence="2">
    <location>
        <begin position="143"/>
        <end position="162"/>
    </location>
</feature>
<dbReference type="Pfam" id="PF13360">
    <property type="entry name" value="PQQ_2"/>
    <property type="match status" value="2"/>
</dbReference>
<dbReference type="SMART" id="SM00564">
    <property type="entry name" value="PQQ"/>
    <property type="match status" value="5"/>
</dbReference>
<evidence type="ECO:0000313" key="5">
    <source>
        <dbReference type="Proteomes" id="UP001596067"/>
    </source>
</evidence>
<sequence length="546" mass="56983">MNALDDLASAAVQLLSTAGTAAATSTGTAAATMVGDLIRSRLTGAGQGQTVAAFESAPQDPAAQAALHGALVAVLAADQPFVVYLTSVMPAPETTPESAQTAPANMASGGGVTVQGSRNKVRGNFAGRDQIINNIRKGDAKTLLLLALVVLVVLTLALYGGAELKGALAPEAGVPEPARIAWDAPAAETGKPLGVIGSVAVFEAEDVVGGRDVETGKVMWTYRPKGDAFTLRGLVDQTTQTVVVTEAAGDVLALDPETGKAVWTYTIPPQQHPLSSGSDLKLAGGTVYAAGFDKVVALTASTGSELWTWTRPDSTYDTINTIKTDGTTVLARGYGTHGNGDVFFALDAQNGRPLWQKNGHVPAAMAEGSVLIPGDGVTDVFTAATGQKRWTVPTTDSIDVYKDVVLVNHDASIEAWSLETGGNHWSLDFGLIGEPVQVGDLLIAQIHQYPSDIVAVDLHTGKVTWRQPGSLIGTLRGAPLIQVEGYTLHRLDPATGTSQWSFPVPEAILPMATPAQNWLLLTSMGLNAAGEPHEELERTYAVKTLF</sequence>
<organism evidence="4 5">
    <name type="scientific">Kitasatospora aburaviensis</name>
    <dbReference type="NCBI Taxonomy" id="67265"/>
    <lineage>
        <taxon>Bacteria</taxon>
        <taxon>Bacillati</taxon>
        <taxon>Actinomycetota</taxon>
        <taxon>Actinomycetes</taxon>
        <taxon>Kitasatosporales</taxon>
        <taxon>Streptomycetaceae</taxon>
        <taxon>Kitasatospora</taxon>
    </lineage>
</organism>
<feature type="domain" description="Pyrrolo-quinoline quinone repeat" evidence="3">
    <location>
        <begin position="179"/>
        <end position="272"/>
    </location>
</feature>
<keyword evidence="2" id="KW-0472">Membrane</keyword>
<evidence type="ECO:0000256" key="2">
    <source>
        <dbReference type="SAM" id="Phobius"/>
    </source>
</evidence>
<gene>
    <name evidence="4" type="ORF">ACFP0N_03950</name>
</gene>
<proteinExistence type="predicted"/>
<evidence type="ECO:0000259" key="3">
    <source>
        <dbReference type="Pfam" id="PF13360"/>
    </source>
</evidence>
<dbReference type="SUPFAM" id="SSF50998">
    <property type="entry name" value="Quinoprotein alcohol dehydrogenase-like"/>
    <property type="match status" value="1"/>
</dbReference>
<dbReference type="PANTHER" id="PTHR34512:SF30">
    <property type="entry name" value="OUTER MEMBRANE PROTEIN ASSEMBLY FACTOR BAMB"/>
    <property type="match status" value="1"/>
</dbReference>
<name>A0ABW1ETZ1_9ACTN</name>
<dbReference type="Gene3D" id="2.130.10.10">
    <property type="entry name" value="YVTN repeat-like/Quinoprotein amine dehydrogenase"/>
    <property type="match status" value="1"/>
</dbReference>
<dbReference type="Proteomes" id="UP001596067">
    <property type="component" value="Unassembled WGS sequence"/>
</dbReference>
<dbReference type="InterPro" id="IPR002372">
    <property type="entry name" value="PQQ_rpt_dom"/>
</dbReference>
<evidence type="ECO:0000256" key="1">
    <source>
        <dbReference type="SAM" id="MobiDB-lite"/>
    </source>
</evidence>
<dbReference type="PANTHER" id="PTHR34512">
    <property type="entry name" value="CELL SURFACE PROTEIN"/>
    <property type="match status" value="1"/>
</dbReference>
<accession>A0ABW1ETZ1</accession>
<feature type="domain" description="Pyrrolo-quinoline quinone repeat" evidence="3">
    <location>
        <begin position="278"/>
        <end position="467"/>
    </location>
</feature>
<evidence type="ECO:0000313" key="4">
    <source>
        <dbReference type="EMBL" id="MFC5884139.1"/>
    </source>
</evidence>
<reference evidence="5" key="1">
    <citation type="journal article" date="2019" name="Int. J. Syst. Evol. Microbiol.">
        <title>The Global Catalogue of Microorganisms (GCM) 10K type strain sequencing project: providing services to taxonomists for standard genome sequencing and annotation.</title>
        <authorList>
            <consortium name="The Broad Institute Genomics Platform"/>
            <consortium name="The Broad Institute Genome Sequencing Center for Infectious Disease"/>
            <person name="Wu L."/>
            <person name="Ma J."/>
        </authorList>
    </citation>
    <scope>NUCLEOTIDE SEQUENCE [LARGE SCALE GENOMIC DNA]</scope>
    <source>
        <strain evidence="5">CGMCC 4.1469</strain>
    </source>
</reference>
<keyword evidence="2" id="KW-0812">Transmembrane</keyword>
<comment type="caution">
    <text evidence="4">The sequence shown here is derived from an EMBL/GenBank/DDBJ whole genome shotgun (WGS) entry which is preliminary data.</text>
</comment>
<dbReference type="RefSeq" id="WP_313762523.1">
    <property type="nucleotide sequence ID" value="NZ_BAAAVH010000050.1"/>
</dbReference>
<keyword evidence="5" id="KW-1185">Reference proteome</keyword>
<dbReference type="EMBL" id="JBHSOD010000003">
    <property type="protein sequence ID" value="MFC5884139.1"/>
    <property type="molecule type" value="Genomic_DNA"/>
</dbReference>
<feature type="region of interest" description="Disordered" evidence="1">
    <location>
        <begin position="94"/>
        <end position="113"/>
    </location>
</feature>
<dbReference type="InterPro" id="IPR011047">
    <property type="entry name" value="Quinoprotein_ADH-like_sf"/>
</dbReference>
<dbReference type="InterPro" id="IPR015943">
    <property type="entry name" value="WD40/YVTN_repeat-like_dom_sf"/>
</dbReference>
<dbReference type="Gene3D" id="2.140.10.10">
    <property type="entry name" value="Quinoprotein alcohol dehydrogenase-like superfamily"/>
    <property type="match status" value="1"/>
</dbReference>
<protein>
    <submittedName>
        <fullName evidence="4">PQQ-binding-like beta-propeller repeat protein</fullName>
    </submittedName>
</protein>
<dbReference type="InterPro" id="IPR018391">
    <property type="entry name" value="PQQ_b-propeller_rpt"/>
</dbReference>
<keyword evidence="2" id="KW-1133">Transmembrane helix</keyword>